<name>A0A2I0MB37_COLLI</name>
<reference evidence="1 2" key="1">
    <citation type="journal article" date="2013" name="Science">
        <title>Genomic diversity and evolution of the head crest in the rock pigeon.</title>
        <authorList>
            <person name="Shapiro M.D."/>
            <person name="Kronenberg Z."/>
            <person name="Li C."/>
            <person name="Domyan E.T."/>
            <person name="Pan H."/>
            <person name="Campbell M."/>
            <person name="Tan H."/>
            <person name="Huff C.D."/>
            <person name="Hu H."/>
            <person name="Vickrey A.I."/>
            <person name="Nielsen S.C."/>
            <person name="Stringham S.A."/>
            <person name="Hu H."/>
            <person name="Willerslev E."/>
            <person name="Gilbert M.T."/>
            <person name="Yandell M."/>
            <person name="Zhang G."/>
            <person name="Wang J."/>
        </authorList>
    </citation>
    <scope>NUCLEOTIDE SEQUENCE [LARGE SCALE GENOMIC DNA]</scope>
    <source>
        <tissue evidence="1">Blood</tissue>
    </source>
</reference>
<keyword evidence="1" id="KW-0689">Ribosomal protein</keyword>
<evidence type="ECO:0000313" key="2">
    <source>
        <dbReference type="Proteomes" id="UP000053872"/>
    </source>
</evidence>
<keyword evidence="2" id="KW-1185">Reference proteome</keyword>
<keyword evidence="1" id="KW-0687">Ribonucleoprotein</keyword>
<evidence type="ECO:0000313" key="1">
    <source>
        <dbReference type="EMBL" id="PKK26891.1"/>
    </source>
</evidence>
<dbReference type="Proteomes" id="UP000053872">
    <property type="component" value="Unassembled WGS sequence"/>
</dbReference>
<dbReference type="EMBL" id="AKCR02000023">
    <property type="protein sequence ID" value="PKK26891.1"/>
    <property type="molecule type" value="Genomic_DNA"/>
</dbReference>
<dbReference type="AlphaFoldDB" id="A0A2I0MB37"/>
<accession>A0A2I0MB37</accession>
<protein>
    <submittedName>
        <fullName evidence="1">Ribosomal protein L39</fullName>
    </submittedName>
</protein>
<dbReference type="InParanoid" id="A0A2I0MB37"/>
<proteinExistence type="predicted"/>
<organism evidence="1 2">
    <name type="scientific">Columba livia</name>
    <name type="common">Rock dove</name>
    <dbReference type="NCBI Taxonomy" id="8932"/>
    <lineage>
        <taxon>Eukaryota</taxon>
        <taxon>Metazoa</taxon>
        <taxon>Chordata</taxon>
        <taxon>Craniata</taxon>
        <taxon>Vertebrata</taxon>
        <taxon>Euteleostomi</taxon>
        <taxon>Archelosauria</taxon>
        <taxon>Archosauria</taxon>
        <taxon>Dinosauria</taxon>
        <taxon>Saurischia</taxon>
        <taxon>Theropoda</taxon>
        <taxon>Coelurosauria</taxon>
        <taxon>Aves</taxon>
        <taxon>Neognathae</taxon>
        <taxon>Neoaves</taxon>
        <taxon>Columbimorphae</taxon>
        <taxon>Columbiformes</taxon>
        <taxon>Columbidae</taxon>
        <taxon>Columba</taxon>
    </lineage>
</organism>
<sequence>MSLVFLRQMDTPALWFGDPRAIPSIMLGCSPRVFF</sequence>
<comment type="caution">
    <text evidence="1">The sequence shown here is derived from an EMBL/GenBank/DDBJ whole genome shotgun (WGS) entry which is preliminary data.</text>
</comment>
<gene>
    <name evidence="1" type="primary">RPL39</name>
    <name evidence="1" type="ORF">A306_00007509</name>
</gene>
<dbReference type="GO" id="GO:0005840">
    <property type="term" value="C:ribosome"/>
    <property type="evidence" value="ECO:0007669"/>
    <property type="project" value="UniProtKB-KW"/>
</dbReference>